<dbReference type="EMBL" id="JAMKFB020000013">
    <property type="protein sequence ID" value="KAL0177331.1"/>
    <property type="molecule type" value="Genomic_DNA"/>
</dbReference>
<dbReference type="InterPro" id="IPR003961">
    <property type="entry name" value="FN3_dom"/>
</dbReference>
<feature type="domain" description="Fibronectin type-III" evidence="1">
    <location>
        <begin position="4"/>
        <end position="57"/>
    </location>
</feature>
<feature type="non-terminal residue" evidence="2">
    <location>
        <position position="57"/>
    </location>
</feature>
<dbReference type="SUPFAM" id="SSF49265">
    <property type="entry name" value="Fibronectin type III"/>
    <property type="match status" value="1"/>
</dbReference>
<accession>A0ABD0PXJ3</accession>
<keyword evidence="3" id="KW-1185">Reference proteome</keyword>
<proteinExistence type="predicted"/>
<evidence type="ECO:0000313" key="3">
    <source>
        <dbReference type="Proteomes" id="UP001529510"/>
    </source>
</evidence>
<dbReference type="CDD" id="cd00063">
    <property type="entry name" value="FN3"/>
    <property type="match status" value="1"/>
</dbReference>
<comment type="caution">
    <text evidence="2">The sequence shown here is derived from an EMBL/GenBank/DDBJ whole genome shotgun (WGS) entry which is preliminary data.</text>
</comment>
<dbReference type="Gene3D" id="2.60.40.10">
    <property type="entry name" value="Immunoglobulins"/>
    <property type="match status" value="1"/>
</dbReference>
<evidence type="ECO:0000313" key="2">
    <source>
        <dbReference type="EMBL" id="KAL0177331.1"/>
    </source>
</evidence>
<dbReference type="PROSITE" id="PS50853">
    <property type="entry name" value="FN3"/>
    <property type="match status" value="1"/>
</dbReference>
<reference evidence="2 3" key="1">
    <citation type="submission" date="2024-05" db="EMBL/GenBank/DDBJ databases">
        <title>Genome sequencing and assembly of Indian major carp, Cirrhinus mrigala (Hamilton, 1822).</title>
        <authorList>
            <person name="Mohindra V."/>
            <person name="Chowdhury L.M."/>
            <person name="Lal K."/>
            <person name="Jena J.K."/>
        </authorList>
    </citation>
    <scope>NUCLEOTIDE SEQUENCE [LARGE SCALE GENOMIC DNA]</scope>
    <source>
        <strain evidence="2">CM1030</strain>
        <tissue evidence="2">Blood</tissue>
    </source>
</reference>
<dbReference type="InterPro" id="IPR036116">
    <property type="entry name" value="FN3_sf"/>
</dbReference>
<dbReference type="InterPro" id="IPR013783">
    <property type="entry name" value="Ig-like_fold"/>
</dbReference>
<name>A0ABD0PXJ3_CIRMR</name>
<dbReference type="AlphaFoldDB" id="A0ABD0PXJ3"/>
<organism evidence="2 3">
    <name type="scientific">Cirrhinus mrigala</name>
    <name type="common">Mrigala</name>
    <dbReference type="NCBI Taxonomy" id="683832"/>
    <lineage>
        <taxon>Eukaryota</taxon>
        <taxon>Metazoa</taxon>
        <taxon>Chordata</taxon>
        <taxon>Craniata</taxon>
        <taxon>Vertebrata</taxon>
        <taxon>Euteleostomi</taxon>
        <taxon>Actinopterygii</taxon>
        <taxon>Neopterygii</taxon>
        <taxon>Teleostei</taxon>
        <taxon>Ostariophysi</taxon>
        <taxon>Cypriniformes</taxon>
        <taxon>Cyprinidae</taxon>
        <taxon>Labeoninae</taxon>
        <taxon>Labeonini</taxon>
        <taxon>Cirrhinus</taxon>
    </lineage>
</organism>
<feature type="non-terminal residue" evidence="2">
    <location>
        <position position="1"/>
    </location>
</feature>
<gene>
    <name evidence="2" type="ORF">M9458_026225</name>
</gene>
<protein>
    <recommendedName>
        <fullName evidence="1">Fibronectin type-III domain-containing protein</fullName>
    </recommendedName>
</protein>
<evidence type="ECO:0000259" key="1">
    <source>
        <dbReference type="PROSITE" id="PS50853"/>
    </source>
</evidence>
<dbReference type="Proteomes" id="UP001529510">
    <property type="component" value="Unassembled WGS sequence"/>
</dbReference>
<sequence length="57" mass="6248">VPSAPGQVVATRETDTSVLIQWAPPKDPNNLIGYYIDSCVKGSKDWTSANHKPHKKT</sequence>